<organism evidence="5 6">
    <name type="scientific">Cyprinus carpio</name>
    <name type="common">Common carp</name>
    <dbReference type="NCBI Taxonomy" id="7962"/>
    <lineage>
        <taxon>Eukaryota</taxon>
        <taxon>Metazoa</taxon>
        <taxon>Chordata</taxon>
        <taxon>Craniata</taxon>
        <taxon>Vertebrata</taxon>
        <taxon>Euteleostomi</taxon>
        <taxon>Actinopterygii</taxon>
        <taxon>Neopterygii</taxon>
        <taxon>Teleostei</taxon>
        <taxon>Ostariophysi</taxon>
        <taxon>Cypriniformes</taxon>
        <taxon>Cyprinidae</taxon>
        <taxon>Cyprininae</taxon>
        <taxon>Cyprinus</taxon>
    </lineage>
</organism>
<comment type="similarity">
    <text evidence="2">Belongs to the glucagon family.</text>
</comment>
<dbReference type="GO" id="GO:0007218">
    <property type="term" value="P:neuropeptide signaling pathway"/>
    <property type="evidence" value="ECO:0007669"/>
    <property type="project" value="TreeGrafter"/>
</dbReference>
<evidence type="ECO:0000259" key="4">
    <source>
        <dbReference type="PROSITE" id="PS00260"/>
    </source>
</evidence>
<dbReference type="GO" id="GO:0043005">
    <property type="term" value="C:neuron projection"/>
    <property type="evidence" value="ECO:0007669"/>
    <property type="project" value="TreeGrafter"/>
</dbReference>
<dbReference type="GO" id="GO:0005184">
    <property type="term" value="F:neuropeptide hormone activity"/>
    <property type="evidence" value="ECO:0007669"/>
    <property type="project" value="InterPro"/>
</dbReference>
<dbReference type="Pfam" id="PF00123">
    <property type="entry name" value="Hormone_2"/>
    <property type="match status" value="1"/>
</dbReference>
<name>A0A8C1S239_CYPCA</name>
<evidence type="ECO:0000256" key="2">
    <source>
        <dbReference type="ARBA" id="ARBA00008369"/>
    </source>
</evidence>
<sequence>MLQIRLLYINSLLTTTDRLERHADGMFNKAYRKALGQLSARKYLHTLMAKHLWKNKGTFTQERVAVAFKNRSME</sequence>
<evidence type="ECO:0000313" key="5">
    <source>
        <dbReference type="Ensembl" id="ENSCCRP00015001412.1"/>
    </source>
</evidence>
<evidence type="ECO:0000256" key="3">
    <source>
        <dbReference type="ARBA" id="ARBA00022525"/>
    </source>
</evidence>
<evidence type="ECO:0000256" key="1">
    <source>
        <dbReference type="ARBA" id="ARBA00004613"/>
    </source>
</evidence>
<dbReference type="AlphaFoldDB" id="A0A8C1S239"/>
<dbReference type="GO" id="GO:0031175">
    <property type="term" value="P:neuron projection development"/>
    <property type="evidence" value="ECO:0007669"/>
    <property type="project" value="TreeGrafter"/>
</dbReference>
<dbReference type="PANTHER" id="PTHR11213">
    <property type="entry name" value="GLUCAGON-FAMILY NEUROPEPTIDE"/>
    <property type="match status" value="1"/>
</dbReference>
<dbReference type="PROSITE" id="PS00260">
    <property type="entry name" value="GLUCAGON"/>
    <property type="match status" value="1"/>
</dbReference>
<dbReference type="GO" id="GO:0051428">
    <property type="term" value="F:peptide hormone receptor binding"/>
    <property type="evidence" value="ECO:0007669"/>
    <property type="project" value="TreeGrafter"/>
</dbReference>
<keyword evidence="3" id="KW-0964">Secreted</keyword>
<dbReference type="Proteomes" id="UP000694700">
    <property type="component" value="Unplaced"/>
</dbReference>
<proteinExistence type="inferred from homology"/>
<dbReference type="GO" id="GO:0005576">
    <property type="term" value="C:extracellular region"/>
    <property type="evidence" value="ECO:0007669"/>
    <property type="project" value="UniProtKB-SubCell"/>
</dbReference>
<dbReference type="Ensembl" id="ENSCCRT00015001514.1">
    <property type="protein sequence ID" value="ENSCCRP00015001412.1"/>
    <property type="gene ID" value="ENSCCRG00015000939.1"/>
</dbReference>
<dbReference type="InterPro" id="IPR000532">
    <property type="entry name" value="Glucagon_GIP_secretin_VIP"/>
</dbReference>
<protein>
    <recommendedName>
        <fullName evidence="4">Glucagon / GIP / secretin / VIP family domain-containing protein</fullName>
    </recommendedName>
</protein>
<dbReference type="InterPro" id="IPR046963">
    <property type="entry name" value="VIP/GHRH-like"/>
</dbReference>
<evidence type="ECO:0000313" key="6">
    <source>
        <dbReference type="Proteomes" id="UP000694700"/>
    </source>
</evidence>
<dbReference type="GO" id="GO:0007189">
    <property type="term" value="P:adenylate cyclase-activating G protein-coupled receptor signaling pathway"/>
    <property type="evidence" value="ECO:0007669"/>
    <property type="project" value="TreeGrafter"/>
</dbReference>
<feature type="domain" description="Glucagon / GIP / secretin / VIP family" evidence="4">
    <location>
        <begin position="22"/>
        <end position="44"/>
    </location>
</feature>
<accession>A0A8C1S239</accession>
<dbReference type="GO" id="GO:0016521">
    <property type="term" value="F:pituitary adenylate cyclase activating polypeptide activity"/>
    <property type="evidence" value="ECO:0007669"/>
    <property type="project" value="TreeGrafter"/>
</dbReference>
<dbReference type="GO" id="GO:0043204">
    <property type="term" value="C:perikaryon"/>
    <property type="evidence" value="ECO:0007669"/>
    <property type="project" value="TreeGrafter"/>
</dbReference>
<dbReference type="PANTHER" id="PTHR11213:SF1">
    <property type="entry name" value="PITUITARY ADENYLATE CYCLASE-ACTIVATING POLYPEPTIDE"/>
    <property type="match status" value="1"/>
</dbReference>
<reference evidence="5" key="1">
    <citation type="submission" date="2025-08" db="UniProtKB">
        <authorList>
            <consortium name="Ensembl"/>
        </authorList>
    </citation>
    <scope>IDENTIFICATION</scope>
</reference>
<dbReference type="SMART" id="SM00070">
    <property type="entry name" value="GLUCA"/>
    <property type="match status" value="1"/>
</dbReference>
<dbReference type="GO" id="GO:0070374">
    <property type="term" value="P:positive regulation of ERK1 and ERK2 cascade"/>
    <property type="evidence" value="ECO:0007669"/>
    <property type="project" value="TreeGrafter"/>
</dbReference>
<comment type="subcellular location">
    <subcellularLocation>
        <location evidence="1">Secreted</location>
    </subcellularLocation>
</comment>
<dbReference type="GO" id="GO:0032880">
    <property type="term" value="P:regulation of protein localization"/>
    <property type="evidence" value="ECO:0007669"/>
    <property type="project" value="TreeGrafter"/>
</dbReference>